<dbReference type="PROSITE" id="PS50994">
    <property type="entry name" value="INTEGRASE"/>
    <property type="match status" value="1"/>
</dbReference>
<accession>A0ABP0MA68</accession>
<reference evidence="3 4" key="1">
    <citation type="submission" date="2024-02" db="EMBL/GenBank/DDBJ databases">
        <authorList>
            <person name="Chen Y."/>
            <person name="Shah S."/>
            <person name="Dougan E. K."/>
            <person name="Thang M."/>
            <person name="Chan C."/>
        </authorList>
    </citation>
    <scope>NUCLEOTIDE SEQUENCE [LARGE SCALE GENOMIC DNA]</scope>
</reference>
<sequence length="967" mass="109756">MGTRGETGRDRDPPPGYDGLDPETTFRQYEKQVALWEYETEVVRAKRGVKLIRHLSGVALTAVDHLEIEQITGEEGVKNILTALREFFNPHLEVSLPRAFEAAVYGAPRSTKETFGEFTKRMERAFVNLAKEGVDLPDGARGYIMYQQASLSESQEQQLLTWAQGCYNRKEITIALRRLDKVIRDKGKTGFMTEEGYEAEIHMGEAYLNEDSGYPDDDDENFVYMLHRRQQMPAYMERPAFCGITTKPVEGVVDTGSKSADSVEDYYAEVIMNGAPLKLCKFRPNDSCEEWRTHHGSSASNAKHPDENSGSHPGGLAITSGLRAKLARDEGEPPARNGYEQPDHPAAAQERAGGLHDQISQASYTQVNHLVEEMRKTANASREQELRPEKLLQMLVQLQQEQHPGAGWARKAQRGQNPYFVVDKEYYMWDHGEWKKKSVEIEEDHFNDRRLSRANKKKLAKAMRERRDAVQIGEVYGPGRMKEAASEWKLSMSTCYDLLTGWDLAQEDHRKAMWQALREEKPDFLIISPPCTAFSQLQAVNWGRMMPQRRVALLKAGLEHLQLAAAAVKWQLNRGGHILFEQPAGASSWKEPCIQAVAQRPEVYTIVNHQCQFGLNVDGLGPNKKPTRWMSSSHKGSVTAQPPMRRGTHAHTLQNGMPAKAAIYPPQLCHAIAQGIAEQTQAQERYAADAEEEEDEEVEGPPIEEQEDHGAVTEVEKKALMKVHKAVGHPQNQEFVRFLRAARVRGDLIRWVAQEFKRDVCQANQRRKHKPILNMVDWGTNYQMCEMLPGKNPNEVWAAYRSTWARTFGHPEVIICDMGREFMGEFISKAASEGIVVHQIASKALWQQGKTERHGGHMKEMINKARSEMVIQTDEDLKLMLSEVEQMKNRYSNRSGFAPVQRQVGQWPRLPTELTSDNAVDPTLLDGVLTDDIEKLHEVRRIARKAFCEYNADSTIKRALRSRPRVS</sequence>
<feature type="region of interest" description="Disordered" evidence="1">
    <location>
        <begin position="680"/>
        <end position="709"/>
    </location>
</feature>
<organism evidence="3 4">
    <name type="scientific">Durusdinium trenchii</name>
    <dbReference type="NCBI Taxonomy" id="1381693"/>
    <lineage>
        <taxon>Eukaryota</taxon>
        <taxon>Sar</taxon>
        <taxon>Alveolata</taxon>
        <taxon>Dinophyceae</taxon>
        <taxon>Suessiales</taxon>
        <taxon>Symbiodiniaceae</taxon>
        <taxon>Durusdinium</taxon>
    </lineage>
</organism>
<dbReference type="InterPro" id="IPR036397">
    <property type="entry name" value="RNaseH_sf"/>
</dbReference>
<dbReference type="EMBL" id="CAXAMM010020535">
    <property type="protein sequence ID" value="CAK9048068.1"/>
    <property type="molecule type" value="Genomic_DNA"/>
</dbReference>
<evidence type="ECO:0000313" key="4">
    <source>
        <dbReference type="Proteomes" id="UP001642464"/>
    </source>
</evidence>
<keyword evidence="4" id="KW-1185">Reference proteome</keyword>
<dbReference type="SUPFAM" id="SSF53098">
    <property type="entry name" value="Ribonuclease H-like"/>
    <property type="match status" value="1"/>
</dbReference>
<feature type="domain" description="Integrase catalytic" evidence="2">
    <location>
        <begin position="726"/>
        <end position="907"/>
    </location>
</feature>
<evidence type="ECO:0000256" key="1">
    <source>
        <dbReference type="SAM" id="MobiDB-lite"/>
    </source>
</evidence>
<protein>
    <recommendedName>
        <fullName evidence="2">Integrase catalytic domain-containing protein</fullName>
    </recommendedName>
</protein>
<feature type="region of interest" description="Disordered" evidence="1">
    <location>
        <begin position="1"/>
        <end position="23"/>
    </location>
</feature>
<name>A0ABP0MA68_9DINO</name>
<dbReference type="Gene3D" id="3.30.420.10">
    <property type="entry name" value="Ribonuclease H-like superfamily/Ribonuclease H"/>
    <property type="match status" value="1"/>
</dbReference>
<proteinExistence type="predicted"/>
<feature type="compositionally biased region" description="Acidic residues" evidence="1">
    <location>
        <begin position="689"/>
        <end position="707"/>
    </location>
</feature>
<dbReference type="Proteomes" id="UP001642464">
    <property type="component" value="Unassembled WGS sequence"/>
</dbReference>
<evidence type="ECO:0000259" key="2">
    <source>
        <dbReference type="PROSITE" id="PS50994"/>
    </source>
</evidence>
<dbReference type="InterPro" id="IPR012337">
    <property type="entry name" value="RNaseH-like_sf"/>
</dbReference>
<evidence type="ECO:0000313" key="3">
    <source>
        <dbReference type="EMBL" id="CAK9048068.1"/>
    </source>
</evidence>
<feature type="region of interest" description="Disordered" evidence="1">
    <location>
        <begin position="289"/>
        <end position="355"/>
    </location>
</feature>
<feature type="compositionally biased region" description="Basic and acidic residues" evidence="1">
    <location>
        <begin position="1"/>
        <end position="13"/>
    </location>
</feature>
<comment type="caution">
    <text evidence="3">The sequence shown here is derived from an EMBL/GenBank/DDBJ whole genome shotgun (WGS) entry which is preliminary data.</text>
</comment>
<dbReference type="InterPro" id="IPR001584">
    <property type="entry name" value="Integrase_cat-core"/>
</dbReference>
<gene>
    <name evidence="3" type="ORF">SCF082_LOCUS26831</name>
</gene>